<dbReference type="RefSeq" id="WP_119871165.1">
    <property type="nucleotide sequence ID" value="NZ_CP059955.1"/>
</dbReference>
<evidence type="ECO:0000256" key="1">
    <source>
        <dbReference type="ARBA" id="ARBA00022908"/>
    </source>
</evidence>
<name>A0A433NIP9_9GAMM</name>
<dbReference type="Proteomes" id="UP000762586">
    <property type="component" value="Unassembled WGS sequence"/>
</dbReference>
<reference evidence="8 9" key="2">
    <citation type="submission" date="2020-11" db="EMBL/GenBank/DDBJ databases">
        <title>Complete genome sequence of Pectobacterium brasiliense strain F126.</title>
        <authorList>
            <person name="Miroshnikov K."/>
            <person name="Vo T.N.H."/>
            <person name="Khodykina M.V."/>
            <person name="Kabanova A.P."/>
            <person name="Shneider M."/>
            <person name="Korzhenkov A."/>
            <person name="Toschakov S.V."/>
            <person name="Miroshnikov K.A."/>
            <person name="Ignatov A.N."/>
            <person name="Mikhailova Y.V."/>
            <person name="Shelenkov A."/>
            <person name="Yanushevich Y.G."/>
            <person name="Evseev P.V."/>
        </authorList>
    </citation>
    <scope>NUCLEOTIDE SEQUENCE [LARGE SCALE GENOMIC DNA]</scope>
    <source>
        <strain evidence="8 9">F126</strain>
    </source>
</reference>
<evidence type="ECO:0000256" key="3">
    <source>
        <dbReference type="ARBA" id="ARBA00023172"/>
    </source>
</evidence>
<dbReference type="EMBL" id="CP065031">
    <property type="protein sequence ID" value="QPK23659.1"/>
    <property type="molecule type" value="Genomic_DNA"/>
</dbReference>
<dbReference type="PANTHER" id="PTHR30349:SF93">
    <property type="entry name" value="FELS-2 PROPHAGE PROTEIN"/>
    <property type="match status" value="1"/>
</dbReference>
<evidence type="ECO:0000313" key="8">
    <source>
        <dbReference type="EMBL" id="QPK23659.1"/>
    </source>
</evidence>
<dbReference type="InterPro" id="IPR057084">
    <property type="entry name" value="Int_N"/>
</dbReference>
<dbReference type="GO" id="GO:0003677">
    <property type="term" value="F:DNA binding"/>
    <property type="evidence" value="ECO:0007669"/>
    <property type="project" value="UniProtKB-UniRule"/>
</dbReference>
<dbReference type="CDD" id="cd00796">
    <property type="entry name" value="INT_Rci_Hp1_C"/>
    <property type="match status" value="1"/>
</dbReference>
<evidence type="ECO:0000259" key="5">
    <source>
        <dbReference type="PROSITE" id="PS51898"/>
    </source>
</evidence>
<dbReference type="EMBL" id="JACGET010000011">
    <property type="protein sequence ID" value="MBN3106290.1"/>
    <property type="molecule type" value="Genomic_DNA"/>
</dbReference>
<dbReference type="SUPFAM" id="SSF56349">
    <property type="entry name" value="DNA breaking-rejoining enzymes"/>
    <property type="match status" value="1"/>
</dbReference>
<feature type="domain" description="Tyr recombinase" evidence="5">
    <location>
        <begin position="173"/>
        <end position="332"/>
    </location>
</feature>
<dbReference type="Pfam" id="PF00589">
    <property type="entry name" value="Phage_integrase"/>
    <property type="match status" value="2"/>
</dbReference>
<dbReference type="InterPro" id="IPR002104">
    <property type="entry name" value="Integrase_catalytic"/>
</dbReference>
<keyword evidence="1" id="KW-0229">DNA integration</keyword>
<dbReference type="PROSITE" id="PS51900">
    <property type="entry name" value="CB"/>
    <property type="match status" value="1"/>
</dbReference>
<dbReference type="Gene3D" id="1.10.443.10">
    <property type="entry name" value="Intergrase catalytic core"/>
    <property type="match status" value="1"/>
</dbReference>
<dbReference type="InterPro" id="IPR011010">
    <property type="entry name" value="DNA_brk_join_enz"/>
</dbReference>
<accession>A0A433NIP9</accession>
<evidence type="ECO:0000256" key="2">
    <source>
        <dbReference type="ARBA" id="ARBA00023125"/>
    </source>
</evidence>
<dbReference type="PROSITE" id="PS51898">
    <property type="entry name" value="TYR_RECOMBINASE"/>
    <property type="match status" value="1"/>
</dbReference>
<evidence type="ECO:0000313" key="7">
    <source>
        <dbReference type="EMBL" id="MBN3106290.1"/>
    </source>
</evidence>
<organism evidence="8 9">
    <name type="scientific">Pectobacterium brasiliense</name>
    <dbReference type="NCBI Taxonomy" id="180957"/>
    <lineage>
        <taxon>Bacteria</taxon>
        <taxon>Pseudomonadati</taxon>
        <taxon>Pseudomonadota</taxon>
        <taxon>Gammaproteobacteria</taxon>
        <taxon>Enterobacterales</taxon>
        <taxon>Pectobacteriaceae</taxon>
        <taxon>Pectobacterium</taxon>
    </lineage>
</organism>
<dbReference type="GO" id="GO:0006310">
    <property type="term" value="P:DNA recombination"/>
    <property type="evidence" value="ECO:0007669"/>
    <property type="project" value="UniProtKB-KW"/>
</dbReference>
<dbReference type="Pfam" id="PF24624">
    <property type="entry name" value="Int_N"/>
    <property type="match status" value="1"/>
</dbReference>
<feature type="domain" description="Core-binding (CB)" evidence="6">
    <location>
        <begin position="63"/>
        <end position="151"/>
    </location>
</feature>
<protein>
    <submittedName>
        <fullName evidence="8">Tyrosine-type recombinase/integrase</fullName>
    </submittedName>
</protein>
<dbReference type="Proteomes" id="UP000269351">
    <property type="component" value="Chromosome"/>
</dbReference>
<keyword evidence="2 4" id="KW-0238">DNA-binding</keyword>
<evidence type="ECO:0000256" key="4">
    <source>
        <dbReference type="PROSITE-ProRule" id="PRU01248"/>
    </source>
</evidence>
<keyword evidence="3" id="KW-0233">DNA recombination</keyword>
<sequence length="338" mass="39574">MTIRKSTNNKWLLDFYPEGKPKGKSSKRIRKTFSTKGEALAYQNHVIENLHNRPWLDGKEDRRTLRQLVYTWFDEHGITLDDGEKRKSAMEYACECMGEPTAHEFDTTMFSLFRKKRLSGEFSRTSRITQVTPRTVNLELAYFRAVFNELKRLGHWKQENPLEIMRPFKTEENEMSFLTKEQIDRLLQECQNSRSKCLYDVVRICLATGARWGESQSLRRVHVTPYRITFTNTKGNRNRTVPISKTLYFSLPQTNGALFNDCYTSFRRAIQRTGIELPDGQLSHVLRHTFASHFMMNGGNILVLQRILGHTDIKMTMRYAHFAPDHLEEAIKLNPLEN</sequence>
<dbReference type="GO" id="GO:0015074">
    <property type="term" value="P:DNA integration"/>
    <property type="evidence" value="ECO:0007669"/>
    <property type="project" value="UniProtKB-KW"/>
</dbReference>
<keyword evidence="10" id="KW-1185">Reference proteome</keyword>
<reference evidence="7 10" key="1">
    <citation type="submission" date="2020-07" db="EMBL/GenBank/DDBJ databases">
        <title>A pangenomic view of the genus Pectobacterium provides insights into genome organization, phylogeny, and virulence.</title>
        <authorList>
            <person name="Jonkheer E."/>
            <person name="Brankovics B."/>
            <person name="Houwers I."/>
            <person name="Van Der Wolf J."/>
            <person name="Bonants P."/>
            <person name="Vreeburg R."/>
            <person name="Bollema R."/>
            <person name="De Haan J."/>
            <person name="Berke L."/>
            <person name="De Ridder D."/>
            <person name="Smit S."/>
            <person name="Van Der Lee T.A.J."/>
        </authorList>
    </citation>
    <scope>NUCLEOTIDE SEQUENCE [LARGE SCALE GENOMIC DNA]</scope>
    <source>
        <strain evidence="7 10">NAK:384</strain>
    </source>
</reference>
<evidence type="ECO:0000313" key="9">
    <source>
        <dbReference type="Proteomes" id="UP000269351"/>
    </source>
</evidence>
<dbReference type="AlphaFoldDB" id="A0A433NIP9"/>
<gene>
    <name evidence="8" type="ORF">F126LOC_018860</name>
    <name evidence="7" type="ORF">H4F48_09375</name>
</gene>
<evidence type="ECO:0000313" key="10">
    <source>
        <dbReference type="Proteomes" id="UP000762586"/>
    </source>
</evidence>
<proteinExistence type="predicted"/>
<dbReference type="InterPro" id="IPR013762">
    <property type="entry name" value="Integrase-like_cat_sf"/>
</dbReference>
<dbReference type="InterPro" id="IPR044068">
    <property type="entry name" value="CB"/>
</dbReference>
<dbReference type="PANTHER" id="PTHR30349">
    <property type="entry name" value="PHAGE INTEGRASE-RELATED"/>
    <property type="match status" value="1"/>
</dbReference>
<evidence type="ECO:0000259" key="6">
    <source>
        <dbReference type="PROSITE" id="PS51900"/>
    </source>
</evidence>
<dbReference type="InterPro" id="IPR050090">
    <property type="entry name" value="Tyrosine_recombinase_XerCD"/>
</dbReference>